<comment type="domain">
    <text evidence="2">A Gly-cisPro motif from one monomer fits into the active site of the other monomer to allow specific chiral rejection of L-amino acids.</text>
</comment>
<name>A0A9D9DFQ6_9FIRM</name>
<comment type="subunit">
    <text evidence="2">Homodimer.</text>
</comment>
<evidence type="ECO:0000256" key="2">
    <source>
        <dbReference type="HAMAP-Rule" id="MF_00518"/>
    </source>
</evidence>
<dbReference type="GO" id="GO:0043908">
    <property type="term" value="F:Ser(Gly)-tRNA(Ala) hydrolase activity"/>
    <property type="evidence" value="ECO:0007669"/>
    <property type="project" value="UniProtKB-UniRule"/>
</dbReference>
<dbReference type="SUPFAM" id="SSF69500">
    <property type="entry name" value="DTD-like"/>
    <property type="match status" value="1"/>
</dbReference>
<dbReference type="GO" id="GO:0051500">
    <property type="term" value="F:D-tyrosyl-tRNA(Tyr) deacylase activity"/>
    <property type="evidence" value="ECO:0007669"/>
    <property type="project" value="TreeGrafter"/>
</dbReference>
<dbReference type="EC" id="3.1.1.-" evidence="2"/>
<dbReference type="GO" id="GO:0106026">
    <property type="term" value="F:Gly-tRNA(Ala) deacylase activity"/>
    <property type="evidence" value="ECO:0007669"/>
    <property type="project" value="UniProtKB-UniRule"/>
</dbReference>
<dbReference type="FunFam" id="3.50.80.10:FF:000001">
    <property type="entry name" value="D-aminoacyl-tRNA deacylase"/>
    <property type="match status" value="1"/>
</dbReference>
<comment type="catalytic activity">
    <reaction evidence="2">
        <text>glycyl-tRNA(Ala) + H2O = tRNA(Ala) + glycine + H(+)</text>
        <dbReference type="Rhea" id="RHEA:53744"/>
        <dbReference type="Rhea" id="RHEA-COMP:9657"/>
        <dbReference type="Rhea" id="RHEA-COMP:13640"/>
        <dbReference type="ChEBI" id="CHEBI:15377"/>
        <dbReference type="ChEBI" id="CHEBI:15378"/>
        <dbReference type="ChEBI" id="CHEBI:57305"/>
        <dbReference type="ChEBI" id="CHEBI:78442"/>
        <dbReference type="ChEBI" id="CHEBI:78522"/>
    </reaction>
</comment>
<feature type="short sequence motif" description="Gly-cisPro motif, important for rejection of L-amino acids" evidence="2">
    <location>
        <begin position="137"/>
        <end position="138"/>
    </location>
</feature>
<reference evidence="3" key="2">
    <citation type="journal article" date="2021" name="PeerJ">
        <title>Extensive microbial diversity within the chicken gut microbiome revealed by metagenomics and culture.</title>
        <authorList>
            <person name="Gilroy R."/>
            <person name="Ravi A."/>
            <person name="Getino M."/>
            <person name="Pursley I."/>
            <person name="Horton D.L."/>
            <person name="Alikhan N.F."/>
            <person name="Baker D."/>
            <person name="Gharbi K."/>
            <person name="Hall N."/>
            <person name="Watson M."/>
            <person name="Adriaenssens E.M."/>
            <person name="Foster-Nyarko E."/>
            <person name="Jarju S."/>
            <person name="Secka A."/>
            <person name="Antonio M."/>
            <person name="Oren A."/>
            <person name="Chaudhuri R.R."/>
            <person name="La Ragione R."/>
            <person name="Hildebrand F."/>
            <person name="Pallen M.J."/>
        </authorList>
    </citation>
    <scope>NUCLEOTIDE SEQUENCE</scope>
    <source>
        <strain evidence="3">17113</strain>
    </source>
</reference>
<comment type="catalytic activity">
    <reaction evidence="2">
        <text>a D-aminoacyl-tRNA + H2O = a tRNA + a D-alpha-amino acid + H(+)</text>
        <dbReference type="Rhea" id="RHEA:13953"/>
        <dbReference type="Rhea" id="RHEA-COMP:10123"/>
        <dbReference type="Rhea" id="RHEA-COMP:10124"/>
        <dbReference type="ChEBI" id="CHEBI:15377"/>
        <dbReference type="ChEBI" id="CHEBI:15378"/>
        <dbReference type="ChEBI" id="CHEBI:59871"/>
        <dbReference type="ChEBI" id="CHEBI:78442"/>
        <dbReference type="ChEBI" id="CHEBI:79333"/>
        <dbReference type="EC" id="3.1.1.96"/>
    </reaction>
</comment>
<dbReference type="EC" id="3.1.1.96" evidence="2"/>
<protein>
    <recommendedName>
        <fullName evidence="2">D-aminoacyl-tRNA deacylase</fullName>
        <shortName evidence="2">DTD</shortName>
        <ecNumber evidence="2">3.1.1.96</ecNumber>
    </recommendedName>
    <alternativeName>
        <fullName evidence="2">Gly-tRNA(Ala) deacylase</fullName>
        <ecNumber evidence="2">3.1.1.-</ecNumber>
    </alternativeName>
</protein>
<dbReference type="InterPro" id="IPR003732">
    <property type="entry name" value="Daa-tRNA_deacyls_DTD"/>
</dbReference>
<dbReference type="Proteomes" id="UP000823634">
    <property type="component" value="Unassembled WGS sequence"/>
</dbReference>
<dbReference type="PANTHER" id="PTHR10472:SF5">
    <property type="entry name" value="D-AMINOACYL-TRNA DEACYLASE 1"/>
    <property type="match status" value="1"/>
</dbReference>
<evidence type="ECO:0000313" key="4">
    <source>
        <dbReference type="Proteomes" id="UP000823634"/>
    </source>
</evidence>
<dbReference type="PANTHER" id="PTHR10472">
    <property type="entry name" value="D-TYROSYL-TRNA TYR DEACYLASE"/>
    <property type="match status" value="1"/>
</dbReference>
<dbReference type="GO" id="GO:0005737">
    <property type="term" value="C:cytoplasm"/>
    <property type="evidence" value="ECO:0007669"/>
    <property type="project" value="UniProtKB-SubCell"/>
</dbReference>
<dbReference type="NCBIfam" id="TIGR00256">
    <property type="entry name" value="D-aminoacyl-tRNA deacylase"/>
    <property type="match status" value="1"/>
</dbReference>
<sequence>MKAVLQLVDGASVSIKGEVVSEIGKGFLIFVGFEKGDEEAILAKMAHKIARLRLFPDAQGKTNLSLSEVSGEILSISQFTLLASVKEGNRPSFVNSLKGEESKPLYERFNALLRLEGAKVKEGVFGADMDVRLLNKGPFTLILDSKELFR</sequence>
<accession>A0A9D9DFQ6</accession>
<keyword evidence="2 3" id="KW-0378">Hydrolase</keyword>
<dbReference type="InterPro" id="IPR023509">
    <property type="entry name" value="DTD-like_sf"/>
</dbReference>
<dbReference type="AlphaFoldDB" id="A0A9D9DFQ6"/>
<dbReference type="GO" id="GO:0000049">
    <property type="term" value="F:tRNA binding"/>
    <property type="evidence" value="ECO:0007669"/>
    <property type="project" value="UniProtKB-UniRule"/>
</dbReference>
<dbReference type="HAMAP" id="MF_00518">
    <property type="entry name" value="Deacylase_Dtd"/>
    <property type="match status" value="1"/>
</dbReference>
<reference evidence="3" key="1">
    <citation type="submission" date="2020-10" db="EMBL/GenBank/DDBJ databases">
        <authorList>
            <person name="Gilroy R."/>
        </authorList>
    </citation>
    <scope>NUCLEOTIDE SEQUENCE</scope>
    <source>
        <strain evidence="3">17113</strain>
    </source>
</reference>
<comment type="function">
    <text evidence="2">An aminoacyl-tRNA editing enzyme that deacylates mischarged D-aminoacyl-tRNAs. Also deacylates mischarged glycyl-tRNA(Ala), protecting cells against glycine mischarging by AlaRS. Acts via tRNA-based rather than protein-based catalysis; rejects L-amino acids rather than detecting D-amino acids in the active site. By recycling D-aminoacyl-tRNA to D-amino acids and free tRNA molecules, this enzyme counteracts the toxicity associated with the formation of D-aminoacyl-tRNA entities in vivo and helps enforce protein L-homochirality.</text>
</comment>
<organism evidence="3 4">
    <name type="scientific">Candidatus Alloenteromonas pullistercoris</name>
    <dbReference type="NCBI Taxonomy" id="2840785"/>
    <lineage>
        <taxon>Bacteria</taxon>
        <taxon>Bacillati</taxon>
        <taxon>Bacillota</taxon>
        <taxon>Bacillota incertae sedis</taxon>
        <taxon>Candidatus Alloenteromonas</taxon>
    </lineage>
</organism>
<proteinExistence type="inferred from homology"/>
<evidence type="ECO:0000256" key="1">
    <source>
        <dbReference type="ARBA" id="ARBA00009673"/>
    </source>
</evidence>
<keyword evidence="2" id="KW-0963">Cytoplasm</keyword>
<gene>
    <name evidence="2" type="primary">dtd</name>
    <name evidence="3" type="ORF">IAC61_05760</name>
</gene>
<dbReference type="GO" id="GO:0019478">
    <property type="term" value="P:D-amino acid catabolic process"/>
    <property type="evidence" value="ECO:0007669"/>
    <property type="project" value="UniProtKB-UniRule"/>
</dbReference>
<keyword evidence="2" id="KW-0820">tRNA-binding</keyword>
<evidence type="ECO:0000313" key="3">
    <source>
        <dbReference type="EMBL" id="MBO8426797.1"/>
    </source>
</evidence>
<comment type="similarity">
    <text evidence="1 2">Belongs to the DTD family.</text>
</comment>
<comment type="subcellular location">
    <subcellularLocation>
        <location evidence="2">Cytoplasm</location>
    </subcellularLocation>
</comment>
<keyword evidence="2" id="KW-0694">RNA-binding</keyword>
<dbReference type="Pfam" id="PF02580">
    <property type="entry name" value="Tyr_Deacylase"/>
    <property type="match status" value="1"/>
</dbReference>
<dbReference type="Gene3D" id="3.50.80.10">
    <property type="entry name" value="D-tyrosyl-tRNA(Tyr) deacylase"/>
    <property type="match status" value="1"/>
</dbReference>
<dbReference type="EMBL" id="JADINA010000036">
    <property type="protein sequence ID" value="MBO8426797.1"/>
    <property type="molecule type" value="Genomic_DNA"/>
</dbReference>
<comment type="caution">
    <text evidence="3">The sequence shown here is derived from an EMBL/GenBank/DDBJ whole genome shotgun (WGS) entry which is preliminary data.</text>
</comment>